<organism evidence="4 5">
    <name type="scientific">Candidatus Mediterraneibacter stercoravium</name>
    <dbReference type="NCBI Taxonomy" id="2838685"/>
    <lineage>
        <taxon>Bacteria</taxon>
        <taxon>Bacillati</taxon>
        <taxon>Bacillota</taxon>
        <taxon>Clostridia</taxon>
        <taxon>Lachnospirales</taxon>
        <taxon>Lachnospiraceae</taxon>
        <taxon>Mediterraneibacter</taxon>
    </lineage>
</organism>
<dbReference type="EMBL" id="DXAY01000271">
    <property type="protein sequence ID" value="HIZ75930.1"/>
    <property type="molecule type" value="Genomic_DNA"/>
</dbReference>
<dbReference type="Gene3D" id="3.20.20.10">
    <property type="entry name" value="Alanine racemase"/>
    <property type="match status" value="1"/>
</dbReference>
<evidence type="ECO:0000259" key="3">
    <source>
        <dbReference type="Pfam" id="PF02784"/>
    </source>
</evidence>
<evidence type="ECO:0000313" key="4">
    <source>
        <dbReference type="EMBL" id="HIZ75930.1"/>
    </source>
</evidence>
<dbReference type="SUPFAM" id="SSF50621">
    <property type="entry name" value="Alanine racemase C-terminal domain-like"/>
    <property type="match status" value="1"/>
</dbReference>
<protein>
    <submittedName>
        <fullName evidence="4">Alanine racemase</fullName>
        <ecNumber evidence="4">5.1.1.1</ecNumber>
    </submittedName>
</protein>
<dbReference type="Pfam" id="PF02784">
    <property type="entry name" value="Orn_Arg_deC_N"/>
    <property type="match status" value="1"/>
</dbReference>
<evidence type="ECO:0000256" key="2">
    <source>
        <dbReference type="ARBA" id="ARBA00022898"/>
    </source>
</evidence>
<dbReference type="Gene3D" id="2.40.37.10">
    <property type="entry name" value="Lyase, Ornithine Decarboxylase, Chain A, domain 1"/>
    <property type="match status" value="1"/>
</dbReference>
<accession>A0A9D2GBD1</accession>
<comment type="cofactor">
    <cofactor evidence="1">
        <name>pyridoxal 5'-phosphate</name>
        <dbReference type="ChEBI" id="CHEBI:597326"/>
    </cofactor>
</comment>
<sequence>MEDKYAFFDPMDKEWKDVMDRMRKTEREWGAPFYIFHENLFVRNLNLLRECLGGNVGIAYAMKANPWLVKAAAEAAEYIEVSTDGELRMCREYGIPGSRIVLDGVLRTEDMLRNAFDMGVRRFCIDSAEQVRQITELCDAGMSGENSVELLLRLGSGGRFGMDKEEAVQCIHICDKNMSARIVGLHYYPGTQRNEVGKLRRDLEYFQQALNGLSELPGFDISEIQIGCGIGFPYFVGEKKEKYAVAMDEAAMFVKELRKKFKVIYEAGRCVASSAGVYVTKVFQIKDRENEKILFCLGGTNHLQYPGGMLGIRTPHIGNTCRTSSGRVAGCMICGSLCNEADVLARSAAADEGVQRGDLLIFYGAGAYSATEAPNLFLSMEMPSVLVYNKMDNVHAQDIRCVRGHSSTYRLLDDRM</sequence>
<gene>
    <name evidence="4" type="ORF">H9723_11930</name>
</gene>
<keyword evidence="2" id="KW-0663">Pyridoxal phosphate</keyword>
<proteinExistence type="predicted"/>
<dbReference type="PANTHER" id="PTHR43727:SF2">
    <property type="entry name" value="GROUP IV DECARBOXYLASE"/>
    <property type="match status" value="1"/>
</dbReference>
<dbReference type="SUPFAM" id="SSF51419">
    <property type="entry name" value="PLP-binding barrel"/>
    <property type="match status" value="1"/>
</dbReference>
<feature type="domain" description="Orn/DAP/Arg decarboxylase 2 N-terminal" evidence="3">
    <location>
        <begin position="42"/>
        <end position="272"/>
    </location>
</feature>
<dbReference type="PANTHER" id="PTHR43727">
    <property type="entry name" value="DIAMINOPIMELATE DECARBOXYLASE"/>
    <property type="match status" value="1"/>
</dbReference>
<dbReference type="InterPro" id="IPR029066">
    <property type="entry name" value="PLP-binding_barrel"/>
</dbReference>
<dbReference type="InterPro" id="IPR022644">
    <property type="entry name" value="De-COase2_N"/>
</dbReference>
<dbReference type="GO" id="GO:0009089">
    <property type="term" value="P:lysine biosynthetic process via diaminopimelate"/>
    <property type="evidence" value="ECO:0007669"/>
    <property type="project" value="TreeGrafter"/>
</dbReference>
<evidence type="ECO:0000313" key="5">
    <source>
        <dbReference type="Proteomes" id="UP000824116"/>
    </source>
</evidence>
<reference evidence="4" key="2">
    <citation type="submission" date="2021-04" db="EMBL/GenBank/DDBJ databases">
        <authorList>
            <person name="Gilroy R."/>
        </authorList>
    </citation>
    <scope>NUCLEOTIDE SEQUENCE</scope>
    <source>
        <strain evidence="4">CHK196-3914</strain>
    </source>
</reference>
<comment type="caution">
    <text evidence="4">The sequence shown here is derived from an EMBL/GenBank/DDBJ whole genome shotgun (WGS) entry which is preliminary data.</text>
</comment>
<dbReference type="AlphaFoldDB" id="A0A9D2GBD1"/>
<dbReference type="GO" id="GO:0008784">
    <property type="term" value="F:alanine racemase activity"/>
    <property type="evidence" value="ECO:0007669"/>
    <property type="project" value="UniProtKB-EC"/>
</dbReference>
<keyword evidence="4" id="KW-0413">Isomerase</keyword>
<dbReference type="InterPro" id="IPR009006">
    <property type="entry name" value="Ala_racemase/Decarboxylase_C"/>
</dbReference>
<dbReference type="GO" id="GO:0008836">
    <property type="term" value="F:diaminopimelate decarboxylase activity"/>
    <property type="evidence" value="ECO:0007669"/>
    <property type="project" value="TreeGrafter"/>
</dbReference>
<name>A0A9D2GBD1_9FIRM</name>
<dbReference type="Proteomes" id="UP000824116">
    <property type="component" value="Unassembled WGS sequence"/>
</dbReference>
<dbReference type="EC" id="5.1.1.1" evidence="4"/>
<evidence type="ECO:0000256" key="1">
    <source>
        <dbReference type="ARBA" id="ARBA00001933"/>
    </source>
</evidence>
<reference evidence="4" key="1">
    <citation type="journal article" date="2021" name="PeerJ">
        <title>Extensive microbial diversity within the chicken gut microbiome revealed by metagenomics and culture.</title>
        <authorList>
            <person name="Gilroy R."/>
            <person name="Ravi A."/>
            <person name="Getino M."/>
            <person name="Pursley I."/>
            <person name="Horton D.L."/>
            <person name="Alikhan N.F."/>
            <person name="Baker D."/>
            <person name="Gharbi K."/>
            <person name="Hall N."/>
            <person name="Watson M."/>
            <person name="Adriaenssens E.M."/>
            <person name="Foster-Nyarko E."/>
            <person name="Jarju S."/>
            <person name="Secka A."/>
            <person name="Antonio M."/>
            <person name="Oren A."/>
            <person name="Chaudhuri R.R."/>
            <person name="La Ragione R."/>
            <person name="Hildebrand F."/>
            <person name="Pallen M.J."/>
        </authorList>
    </citation>
    <scope>NUCLEOTIDE SEQUENCE</scope>
    <source>
        <strain evidence="4">CHK196-3914</strain>
    </source>
</reference>